<evidence type="ECO:0000256" key="2">
    <source>
        <dbReference type="ARBA" id="ARBA00004555"/>
    </source>
</evidence>
<dbReference type="SUPFAM" id="SSF48371">
    <property type="entry name" value="ARM repeat"/>
    <property type="match status" value="1"/>
</dbReference>
<gene>
    <name evidence="12" type="primary">apl4</name>
    <name evidence="11" type="ORF">SJAG_01809</name>
</gene>
<feature type="domain" description="GAE" evidence="10">
    <location>
        <begin position="717"/>
        <end position="831"/>
    </location>
</feature>
<keyword evidence="4 9" id="KW-0813">Transport</keyword>
<dbReference type="PIRSF" id="PIRSF037094">
    <property type="entry name" value="AP1_complex_gamma"/>
    <property type="match status" value="1"/>
</dbReference>
<keyword evidence="5 9" id="KW-0653">Protein transport</keyword>
<dbReference type="InterPro" id="IPR016024">
    <property type="entry name" value="ARM-type_fold"/>
</dbReference>
<dbReference type="AlphaFoldDB" id="B6JYY6"/>
<dbReference type="VEuPathDB" id="FungiDB:SJAG_01809"/>
<dbReference type="SMART" id="SM00809">
    <property type="entry name" value="Alpha_adaptinC2"/>
    <property type="match status" value="1"/>
</dbReference>
<dbReference type="RefSeq" id="XP_002173047.1">
    <property type="nucleotide sequence ID" value="XM_002173011.2"/>
</dbReference>
<dbReference type="GO" id="GO:0042147">
    <property type="term" value="P:retrograde transport, endosome to Golgi"/>
    <property type="evidence" value="ECO:0007669"/>
    <property type="project" value="EnsemblFungi"/>
</dbReference>
<dbReference type="InterPro" id="IPR013041">
    <property type="entry name" value="Clathrin_app_Ig-like_sf"/>
</dbReference>
<protein>
    <recommendedName>
        <fullName evidence="9">AP-1 complex subunit gamma</fullName>
    </recommendedName>
</protein>
<evidence type="ECO:0000313" key="13">
    <source>
        <dbReference type="Proteomes" id="UP000001744"/>
    </source>
</evidence>
<keyword evidence="7 9" id="KW-0472">Membrane</keyword>
<dbReference type="PROSITE" id="PS50180">
    <property type="entry name" value="GAE"/>
    <property type="match status" value="1"/>
</dbReference>
<comment type="similarity">
    <text evidence="3 9">Belongs to the adaptor complexes large subunit family.</text>
</comment>
<keyword evidence="6 9" id="KW-0333">Golgi apparatus</keyword>
<evidence type="ECO:0000313" key="11">
    <source>
        <dbReference type="EMBL" id="EEB06754.1"/>
    </source>
</evidence>
<dbReference type="Pfam" id="PF01602">
    <property type="entry name" value="Adaptin_N"/>
    <property type="match status" value="1"/>
</dbReference>
<evidence type="ECO:0000256" key="5">
    <source>
        <dbReference type="ARBA" id="ARBA00022927"/>
    </source>
</evidence>
<dbReference type="GO" id="GO:0005768">
    <property type="term" value="C:endosome"/>
    <property type="evidence" value="ECO:0007669"/>
    <property type="project" value="EnsemblFungi"/>
</dbReference>
<evidence type="ECO:0000256" key="4">
    <source>
        <dbReference type="ARBA" id="ARBA00022448"/>
    </source>
</evidence>
<evidence type="ECO:0000256" key="8">
    <source>
        <dbReference type="ARBA" id="ARBA00023329"/>
    </source>
</evidence>
<dbReference type="eggNOG" id="KOG1062">
    <property type="taxonomic scope" value="Eukaryota"/>
</dbReference>
<dbReference type="InterPro" id="IPR011989">
    <property type="entry name" value="ARM-like"/>
</dbReference>
<organism evidence="11 13">
    <name type="scientific">Schizosaccharomyces japonicus (strain yFS275 / FY16936)</name>
    <name type="common">Fission yeast</name>
    <dbReference type="NCBI Taxonomy" id="402676"/>
    <lineage>
        <taxon>Eukaryota</taxon>
        <taxon>Fungi</taxon>
        <taxon>Dikarya</taxon>
        <taxon>Ascomycota</taxon>
        <taxon>Taphrinomycotina</taxon>
        <taxon>Schizosaccharomycetes</taxon>
        <taxon>Schizosaccharomycetales</taxon>
        <taxon>Schizosaccharomycetaceae</taxon>
        <taxon>Schizosaccharomyces</taxon>
    </lineage>
</organism>
<reference evidence="11 13" key="1">
    <citation type="journal article" date="2011" name="Science">
        <title>Comparative functional genomics of the fission yeasts.</title>
        <authorList>
            <person name="Rhind N."/>
            <person name="Chen Z."/>
            <person name="Yassour M."/>
            <person name="Thompson D.A."/>
            <person name="Haas B.J."/>
            <person name="Habib N."/>
            <person name="Wapinski I."/>
            <person name="Roy S."/>
            <person name="Lin M.F."/>
            <person name="Heiman D.I."/>
            <person name="Young S.K."/>
            <person name="Furuya K."/>
            <person name="Guo Y."/>
            <person name="Pidoux A."/>
            <person name="Chen H.M."/>
            <person name="Robbertse B."/>
            <person name="Goldberg J.M."/>
            <person name="Aoki K."/>
            <person name="Bayne E.H."/>
            <person name="Berlin A.M."/>
            <person name="Desjardins C.A."/>
            <person name="Dobbs E."/>
            <person name="Dukaj L."/>
            <person name="Fan L."/>
            <person name="FitzGerald M.G."/>
            <person name="French C."/>
            <person name="Gujja S."/>
            <person name="Hansen K."/>
            <person name="Keifenheim D."/>
            <person name="Levin J.Z."/>
            <person name="Mosher R.A."/>
            <person name="Mueller C.A."/>
            <person name="Pfiffner J."/>
            <person name="Priest M."/>
            <person name="Russ C."/>
            <person name="Smialowska A."/>
            <person name="Swoboda P."/>
            <person name="Sykes S.M."/>
            <person name="Vaughn M."/>
            <person name="Vengrova S."/>
            <person name="Yoder R."/>
            <person name="Zeng Q."/>
            <person name="Allshire R."/>
            <person name="Baulcombe D."/>
            <person name="Birren B.W."/>
            <person name="Brown W."/>
            <person name="Ekwall K."/>
            <person name="Kellis M."/>
            <person name="Leatherwood J."/>
            <person name="Levin H."/>
            <person name="Margalit H."/>
            <person name="Martienssen R."/>
            <person name="Nieduszynski C.A."/>
            <person name="Spatafora J.W."/>
            <person name="Friedman N."/>
            <person name="Dalgaard J.Z."/>
            <person name="Baumann P."/>
            <person name="Niki H."/>
            <person name="Regev A."/>
            <person name="Nusbaum C."/>
        </authorList>
    </citation>
    <scope>NUCLEOTIDE SEQUENCE [LARGE SCALE GENOMIC DNA]</scope>
    <source>
        <strain evidence="13">yFS275 / FY16936</strain>
    </source>
</reference>
<dbReference type="STRING" id="402676.B6JYY6"/>
<dbReference type="GeneID" id="7048236"/>
<dbReference type="JaponicusDB" id="SJAG_01809">
    <property type="gene designation" value="apl4"/>
</dbReference>
<evidence type="ECO:0000313" key="12">
    <source>
        <dbReference type="JaponicusDB" id="SJAG_01809"/>
    </source>
</evidence>
<dbReference type="OMA" id="AICAMRI"/>
<accession>B6JYY6</accession>
<dbReference type="OrthoDB" id="28053at2759"/>
<proteinExistence type="inferred from homology"/>
<dbReference type="PANTHER" id="PTHR22780">
    <property type="entry name" value="ADAPTIN, ALPHA/GAMMA/EPSILON"/>
    <property type="match status" value="1"/>
</dbReference>
<dbReference type="InterPro" id="IPR050840">
    <property type="entry name" value="Adaptor_Complx_Large_Subunit"/>
</dbReference>
<dbReference type="GO" id="GO:0035615">
    <property type="term" value="F:clathrin adaptor activity"/>
    <property type="evidence" value="ECO:0000318"/>
    <property type="project" value="GO_Central"/>
</dbReference>
<dbReference type="Gene3D" id="2.60.40.1230">
    <property type="match status" value="1"/>
</dbReference>
<evidence type="ECO:0000259" key="10">
    <source>
        <dbReference type="PROSITE" id="PS50180"/>
    </source>
</evidence>
<dbReference type="HOGENOM" id="CLU_003824_0_0_1"/>
<dbReference type="InterPro" id="IPR008152">
    <property type="entry name" value="Clathrin_a/b/g-adaptin_app_Ig"/>
</dbReference>
<dbReference type="InterPro" id="IPR017107">
    <property type="entry name" value="AP1_complex_gsu"/>
</dbReference>
<dbReference type="Proteomes" id="UP000001744">
    <property type="component" value="Unassembled WGS sequence"/>
</dbReference>
<sequence length="836" mass="92476">MSSLKSFIKAVRAAKTTAAETSAIRKESAAIRKSIRQDTNDLKTRRRNVAKLIYLYLLGEPTHFGQIECLKLVASPRFKDKRVGYLGAMLLLDENQEVLTLLTNSLQNDLKSTSEHVVGLALATFGSIASEELARDLSNDINELILRDKVSIRKKAILCAMKVCQKLPELTELYVDRVIQQFSVRSQTVLLTSLCFAIDVCERDPSHIEVFKKQYSYMLFRLKLLSTPGHADENNIGNIGNPFLQVKLLRFLAIMAKGDQALSDEMAEILTHICTATDTSRNAGDAVLYEAVRTILEIEASSGLRVLGVNILGKFLSNRDNNTRYVALNLLKRVVGVEEQAVQRHRTTVIECLYDADISIQKRALEFASYLVNDTNVRFMVKELLAFLEVAPVELKAKTTAELSQAISTFAPNRRWHFDTLLQVLKTAGNFASEDIVYHFLRLIASAQDLHEYAVFKLFAALNKDISQNALTIAAFWVIGEYGNMLLSPKLHIDDPDLPSHITAKGVIDLYEQVLRSTDPKNTTIIQFGLVALAKLTARFQTSTERQRIVRIISSFSAHLNADIQQRAIEFEVAIRDSGLDHVVFANMPAPPPPTSYISMNSDEQQKKHNRTKSEVQKTADLLDLIGLNDTTNNTPATVDNVMVGDASPSLSINTSVPTPSTDARKSHVNDILSLFDTASPSINSVNTGSEFASPALTPNTTYSTPFTTAASAAAEQTYAECPVYNKHDLSVVLVPAKDASSKTASITVLFRNLSSTVQIDRVQFEAAVPKSQKLRIQPLKSTTIPPSGEISQLLRVQGPEGARVRLRLRLGITRQGMPPILEQLDVSNLPLDLLS</sequence>
<evidence type="ECO:0000256" key="1">
    <source>
        <dbReference type="ARBA" id="ARBA00004156"/>
    </source>
</evidence>
<keyword evidence="8 9" id="KW-0968">Cytoplasmic vesicle</keyword>
<dbReference type="InterPro" id="IPR002553">
    <property type="entry name" value="Clathrin/coatomer_adapt-like_N"/>
</dbReference>
<comment type="subcellular location">
    <subcellularLocation>
        <location evidence="1">Cytoplasmic vesicle membrane</location>
    </subcellularLocation>
    <subcellularLocation>
        <location evidence="2">Golgi apparatus</location>
    </subcellularLocation>
</comment>
<dbReference type="EMBL" id="KE651168">
    <property type="protein sequence ID" value="EEB06754.1"/>
    <property type="molecule type" value="Genomic_DNA"/>
</dbReference>
<dbReference type="SUPFAM" id="SSF49348">
    <property type="entry name" value="Clathrin adaptor appendage domain"/>
    <property type="match status" value="1"/>
</dbReference>
<keyword evidence="13" id="KW-1185">Reference proteome</keyword>
<evidence type="ECO:0000256" key="6">
    <source>
        <dbReference type="ARBA" id="ARBA00023034"/>
    </source>
</evidence>
<dbReference type="Gene3D" id="1.25.10.10">
    <property type="entry name" value="Leucine-rich Repeat Variant"/>
    <property type="match status" value="1"/>
</dbReference>
<dbReference type="GO" id="GO:0099638">
    <property type="term" value="P:endosome to plasma membrane protein transport"/>
    <property type="evidence" value="ECO:0007669"/>
    <property type="project" value="EnsemblFungi"/>
</dbReference>
<dbReference type="GO" id="GO:0030121">
    <property type="term" value="C:AP-1 adaptor complex"/>
    <property type="evidence" value="ECO:0000318"/>
    <property type="project" value="GO_Central"/>
</dbReference>
<dbReference type="Pfam" id="PF02883">
    <property type="entry name" value="Alpha_adaptinC2"/>
    <property type="match status" value="1"/>
</dbReference>
<evidence type="ECO:0000256" key="7">
    <source>
        <dbReference type="ARBA" id="ARBA00023136"/>
    </source>
</evidence>
<dbReference type="GO" id="GO:0005829">
    <property type="term" value="C:cytosol"/>
    <property type="evidence" value="ECO:0007669"/>
    <property type="project" value="GOC"/>
</dbReference>
<evidence type="ECO:0000256" key="9">
    <source>
        <dbReference type="PIRNR" id="PIRNR037094"/>
    </source>
</evidence>
<dbReference type="InterPro" id="IPR008153">
    <property type="entry name" value="GAE_dom"/>
</dbReference>
<evidence type="ECO:0000256" key="3">
    <source>
        <dbReference type="ARBA" id="ARBA00006613"/>
    </source>
</evidence>
<dbReference type="GO" id="GO:0006896">
    <property type="term" value="P:Golgi to vacuole transport"/>
    <property type="evidence" value="ECO:0000318"/>
    <property type="project" value="GO_Central"/>
</dbReference>
<name>B6JYY6_SCHJY</name>